<sequence>MMNILPPPIFKYDVADMEGLEKKISRWSDRKKLPEMELKQVLCGQNAIYMLPDALRFLGVTQEQEILVIMDEVEMVRGDQKVKPLVKDILTESGYQWKEIVLKGDKNGQVHPDFETIEQILPHLHENCAIVSVGSGVVTDLSKHSSFLWYEEHKEAGQIPLIACMTADSVPAYSSRSSIISKDGVKRTWPSRLPHIIIMDYKILRDCPKEYNIAGAGDLFPLFCSFTDWYLADTLGLANFLDGSWRILDDARDLLIPYAGEIAKGELDGIEVLSKCLTLCGLSMTFARDSVPVSGYEHVMSHMLDMSAAANGRATGLHGEQVGVSILWSLAQIEMLTDYLDQNYDSISLDGCYPEEEKMHQHIMEVFHDVDETDAMGAECWHDYQQKLHGWENARSKMEEFLKNWKEYRNTFRTLLPYTVKDCAKALSLFGHPLMPTEMKVPIEEKRMRWALRNARLMRKRFTTADLVGFLGLYDQAWEDQVVAKVMAAIEEVRN</sequence>
<dbReference type="GO" id="GO:0046872">
    <property type="term" value="F:metal ion binding"/>
    <property type="evidence" value="ECO:0007669"/>
    <property type="project" value="UniProtKB-KW"/>
</dbReference>
<dbReference type="GO" id="GO:0008654">
    <property type="term" value="P:phospholipid biosynthetic process"/>
    <property type="evidence" value="ECO:0007669"/>
    <property type="project" value="UniProtKB-KW"/>
</dbReference>
<evidence type="ECO:0000256" key="5">
    <source>
        <dbReference type="ARBA" id="ARBA00023002"/>
    </source>
</evidence>
<dbReference type="GO" id="GO:0016614">
    <property type="term" value="F:oxidoreductase activity, acting on CH-OH group of donors"/>
    <property type="evidence" value="ECO:0007669"/>
    <property type="project" value="InterPro"/>
</dbReference>
<dbReference type="PANTHER" id="PTHR43616:SF5">
    <property type="entry name" value="GLYCEROL DEHYDROGENASE 1"/>
    <property type="match status" value="1"/>
</dbReference>
<dbReference type="Gene3D" id="1.20.1090.10">
    <property type="entry name" value="Dehydroquinate synthase-like - alpha domain"/>
    <property type="match status" value="1"/>
</dbReference>
<dbReference type="Gene3D" id="3.40.50.1970">
    <property type="match status" value="1"/>
</dbReference>
<reference evidence="11" key="1">
    <citation type="submission" date="2018-09" db="EMBL/GenBank/DDBJ databases">
        <title>Draft Genome Sequence of Mediterraneibacter sp. KCTC 15684.</title>
        <authorList>
            <person name="Kim J.S."/>
            <person name="Han K.I."/>
            <person name="Suh M.K."/>
            <person name="Lee K.C."/>
            <person name="Eom M.K."/>
            <person name="Lee J.H."/>
            <person name="Park S.H."/>
            <person name="Kang S.W."/>
            <person name="Park J.E."/>
            <person name="Oh B.S."/>
            <person name="Yu S.Y."/>
            <person name="Choi S.H."/>
            <person name="Lee D.H."/>
            <person name="Yoon H."/>
            <person name="Kim B."/>
            <person name="Yang S.J."/>
            <person name="Lee J.S."/>
        </authorList>
    </citation>
    <scope>NUCLEOTIDE SEQUENCE [LARGE SCALE GENOMIC DNA]</scope>
    <source>
        <strain evidence="11">KCTC 15684</strain>
    </source>
</reference>
<keyword evidence="7" id="KW-0443">Lipid metabolism</keyword>
<dbReference type="SUPFAM" id="SSF56796">
    <property type="entry name" value="Dehydroquinate synthase-like"/>
    <property type="match status" value="1"/>
</dbReference>
<keyword evidence="8" id="KW-0594">Phospholipid biosynthesis</keyword>
<keyword evidence="2" id="KW-0444">Lipid biosynthesis</keyword>
<dbReference type="Pfam" id="PF13685">
    <property type="entry name" value="Fe-ADH_2"/>
    <property type="match status" value="1"/>
</dbReference>
<keyword evidence="9" id="KW-1208">Phospholipid metabolism</keyword>
<keyword evidence="1" id="KW-0963">Cytoplasm</keyword>
<dbReference type="EMBL" id="BHGK01000001">
    <property type="protein sequence ID" value="GCA67068.1"/>
    <property type="molecule type" value="Genomic_DNA"/>
</dbReference>
<protein>
    <recommendedName>
        <fullName evidence="12">3-dehydroquinate synthase</fullName>
    </recommendedName>
</protein>
<evidence type="ECO:0000256" key="9">
    <source>
        <dbReference type="ARBA" id="ARBA00023264"/>
    </source>
</evidence>
<dbReference type="InterPro" id="IPR032837">
    <property type="entry name" value="G1PDH"/>
</dbReference>
<proteinExistence type="predicted"/>
<evidence type="ECO:0000256" key="1">
    <source>
        <dbReference type="ARBA" id="ARBA00022490"/>
    </source>
</evidence>
<accession>A0A391P819</accession>
<evidence type="ECO:0008006" key="12">
    <source>
        <dbReference type="Google" id="ProtNLM"/>
    </source>
</evidence>
<dbReference type="RefSeq" id="WP_119297966.1">
    <property type="nucleotide sequence ID" value="NZ_BHGK01000001.1"/>
</dbReference>
<comment type="caution">
    <text evidence="10">The sequence shown here is derived from an EMBL/GenBank/DDBJ whole genome shotgun (WGS) entry which is preliminary data.</text>
</comment>
<evidence type="ECO:0000313" key="11">
    <source>
        <dbReference type="Proteomes" id="UP000265643"/>
    </source>
</evidence>
<keyword evidence="5" id="KW-0560">Oxidoreductase</keyword>
<dbReference type="InterPro" id="IPR016205">
    <property type="entry name" value="Glycerol_DH"/>
</dbReference>
<keyword evidence="6" id="KW-0520">NAD</keyword>
<dbReference type="Proteomes" id="UP000265643">
    <property type="component" value="Unassembled WGS sequence"/>
</dbReference>
<evidence type="ECO:0000256" key="7">
    <source>
        <dbReference type="ARBA" id="ARBA00023098"/>
    </source>
</evidence>
<evidence type="ECO:0000256" key="8">
    <source>
        <dbReference type="ARBA" id="ARBA00023209"/>
    </source>
</evidence>
<dbReference type="PANTHER" id="PTHR43616">
    <property type="entry name" value="GLYCEROL DEHYDROGENASE"/>
    <property type="match status" value="1"/>
</dbReference>
<evidence type="ECO:0000256" key="4">
    <source>
        <dbReference type="ARBA" id="ARBA00022857"/>
    </source>
</evidence>
<evidence type="ECO:0000313" key="10">
    <source>
        <dbReference type="EMBL" id="GCA67068.1"/>
    </source>
</evidence>
<evidence type="ECO:0000256" key="2">
    <source>
        <dbReference type="ARBA" id="ARBA00022516"/>
    </source>
</evidence>
<name>A0A391P819_9FIRM</name>
<gene>
    <name evidence="10" type="ORF">KGMB01110_15040</name>
</gene>
<keyword evidence="4" id="KW-0521">NADP</keyword>
<evidence type="ECO:0000256" key="3">
    <source>
        <dbReference type="ARBA" id="ARBA00022723"/>
    </source>
</evidence>
<organism evidence="10 11">
    <name type="scientific">Mediterraneibacter butyricigenes</name>
    <dbReference type="NCBI Taxonomy" id="2316025"/>
    <lineage>
        <taxon>Bacteria</taxon>
        <taxon>Bacillati</taxon>
        <taxon>Bacillota</taxon>
        <taxon>Clostridia</taxon>
        <taxon>Lachnospirales</taxon>
        <taxon>Lachnospiraceae</taxon>
        <taxon>Mediterraneibacter</taxon>
    </lineage>
</organism>
<evidence type="ECO:0000256" key="6">
    <source>
        <dbReference type="ARBA" id="ARBA00023027"/>
    </source>
</evidence>
<keyword evidence="11" id="KW-1185">Reference proteome</keyword>
<keyword evidence="3" id="KW-0479">Metal-binding</keyword>
<dbReference type="AlphaFoldDB" id="A0A391P819"/>